<gene>
    <name evidence="1" type="ORF">SCHPADRAFT_893656</name>
</gene>
<accession>A0A0H2RA04</accession>
<dbReference type="InParanoid" id="A0A0H2RA04"/>
<keyword evidence="2" id="KW-1185">Reference proteome</keyword>
<protein>
    <submittedName>
        <fullName evidence="1">Uncharacterized protein</fullName>
    </submittedName>
</protein>
<dbReference type="EMBL" id="KQ086080">
    <property type="protein sequence ID" value="KLO08705.1"/>
    <property type="molecule type" value="Genomic_DNA"/>
</dbReference>
<organism evidence="1 2">
    <name type="scientific">Schizopora paradoxa</name>
    <dbReference type="NCBI Taxonomy" id="27342"/>
    <lineage>
        <taxon>Eukaryota</taxon>
        <taxon>Fungi</taxon>
        <taxon>Dikarya</taxon>
        <taxon>Basidiomycota</taxon>
        <taxon>Agaricomycotina</taxon>
        <taxon>Agaricomycetes</taxon>
        <taxon>Hymenochaetales</taxon>
        <taxon>Schizoporaceae</taxon>
        <taxon>Schizopora</taxon>
    </lineage>
</organism>
<evidence type="ECO:0000313" key="2">
    <source>
        <dbReference type="Proteomes" id="UP000053477"/>
    </source>
</evidence>
<reference evidence="1 2" key="1">
    <citation type="submission" date="2015-04" db="EMBL/GenBank/DDBJ databases">
        <title>Complete genome sequence of Schizopora paradoxa KUC8140, a cosmopolitan wood degrader in East Asia.</title>
        <authorList>
            <consortium name="DOE Joint Genome Institute"/>
            <person name="Min B."/>
            <person name="Park H."/>
            <person name="Jang Y."/>
            <person name="Kim J.-J."/>
            <person name="Kim K.H."/>
            <person name="Pangilinan J."/>
            <person name="Lipzen A."/>
            <person name="Riley R."/>
            <person name="Grigoriev I.V."/>
            <person name="Spatafora J.W."/>
            <person name="Choi I.-G."/>
        </authorList>
    </citation>
    <scope>NUCLEOTIDE SEQUENCE [LARGE SCALE GENOMIC DNA]</scope>
    <source>
        <strain evidence="1 2">KUC8140</strain>
    </source>
</reference>
<name>A0A0H2RA04_9AGAM</name>
<dbReference type="AlphaFoldDB" id="A0A0H2RA04"/>
<evidence type="ECO:0000313" key="1">
    <source>
        <dbReference type="EMBL" id="KLO08705.1"/>
    </source>
</evidence>
<sequence length="277" mass="31893">MPFHLDDHHPSIRSFVRASSAETHLHFKWLKHWKRKLEKEIETRVGVSAGAGFETKAELALNSRPVNAVCCCDFLTPYTIKMILRRGFFVFDCHETLVVLLYHILSVGATMWNDWKNCWMEDEVLTMRRMTSTLDALSRDRPPFVTLALHRKRERLIVVVFWQPSKSVLEPGILYQTQRKHFSLSPRPLRIRNFNIITCFRRLRATVSSRGGTMSLVQVRVVTIAEVSTSTSISKLLPIMTWSFGDLGLGDNGWWIGRDFVPSSRGVQLISFAKDSE</sequence>
<proteinExistence type="predicted"/>
<dbReference type="Proteomes" id="UP000053477">
    <property type="component" value="Unassembled WGS sequence"/>
</dbReference>